<gene>
    <name evidence="9" type="ORF">LXT13_06065</name>
</gene>
<accession>A0ABS8XQM5</accession>
<keyword evidence="3" id="KW-0808">Transferase</keyword>
<dbReference type="PROSITE" id="PS50109">
    <property type="entry name" value="HIS_KIN"/>
    <property type="match status" value="1"/>
</dbReference>
<dbReference type="PANTHER" id="PTHR43065:SF46">
    <property type="entry name" value="C4-DICARBOXYLATE TRANSPORT SENSOR PROTEIN DCTB"/>
    <property type="match status" value="1"/>
</dbReference>
<dbReference type="EC" id="2.7.13.3" evidence="2"/>
<dbReference type="SMART" id="SM00387">
    <property type="entry name" value="HATPase_c"/>
    <property type="match status" value="1"/>
</dbReference>
<reference evidence="9 10" key="1">
    <citation type="submission" date="2021-12" db="EMBL/GenBank/DDBJ databases">
        <title>Genome seq of P8.</title>
        <authorList>
            <person name="Seo T."/>
        </authorList>
    </citation>
    <scope>NUCLEOTIDE SEQUENCE [LARGE SCALE GENOMIC DNA]</scope>
    <source>
        <strain evidence="9 10">P8</strain>
    </source>
</reference>
<evidence type="ECO:0000256" key="2">
    <source>
        <dbReference type="ARBA" id="ARBA00012438"/>
    </source>
</evidence>
<evidence type="ECO:0000259" key="8">
    <source>
        <dbReference type="PROSITE" id="PS50109"/>
    </source>
</evidence>
<keyword evidence="10" id="KW-1185">Reference proteome</keyword>
<evidence type="ECO:0000256" key="3">
    <source>
        <dbReference type="ARBA" id="ARBA00022679"/>
    </source>
</evidence>
<name>A0ABS8XQM5_9BURK</name>
<dbReference type="InterPro" id="IPR036890">
    <property type="entry name" value="HATPase_C_sf"/>
</dbReference>
<keyword evidence="5 9" id="KW-0418">Kinase</keyword>
<dbReference type="InterPro" id="IPR005467">
    <property type="entry name" value="His_kinase_dom"/>
</dbReference>
<dbReference type="Gene3D" id="3.30.565.10">
    <property type="entry name" value="Histidine kinase-like ATPase, C-terminal domain"/>
    <property type="match status" value="1"/>
</dbReference>
<evidence type="ECO:0000313" key="9">
    <source>
        <dbReference type="EMBL" id="MCE4554015.1"/>
    </source>
</evidence>
<comment type="catalytic activity">
    <reaction evidence="1">
        <text>ATP + protein L-histidine = ADP + protein N-phospho-L-histidine.</text>
        <dbReference type="EC" id="2.7.13.3"/>
    </reaction>
</comment>
<evidence type="ECO:0000256" key="7">
    <source>
        <dbReference type="ARBA" id="ARBA00023012"/>
    </source>
</evidence>
<keyword evidence="4" id="KW-0547">Nucleotide-binding</keyword>
<keyword evidence="6" id="KW-0067">ATP-binding</keyword>
<dbReference type="PANTHER" id="PTHR43065">
    <property type="entry name" value="SENSOR HISTIDINE KINASE"/>
    <property type="match status" value="1"/>
</dbReference>
<dbReference type="Proteomes" id="UP001200741">
    <property type="component" value="Unassembled WGS sequence"/>
</dbReference>
<dbReference type="Pfam" id="PF02518">
    <property type="entry name" value="HATPase_c"/>
    <property type="match status" value="1"/>
</dbReference>
<protein>
    <recommendedName>
        <fullName evidence="2">histidine kinase</fullName>
        <ecNumber evidence="2">2.7.13.3</ecNumber>
    </recommendedName>
</protein>
<dbReference type="InterPro" id="IPR003594">
    <property type="entry name" value="HATPase_dom"/>
</dbReference>
<evidence type="ECO:0000256" key="5">
    <source>
        <dbReference type="ARBA" id="ARBA00022777"/>
    </source>
</evidence>
<dbReference type="InterPro" id="IPR004358">
    <property type="entry name" value="Sig_transdc_His_kin-like_C"/>
</dbReference>
<evidence type="ECO:0000256" key="4">
    <source>
        <dbReference type="ARBA" id="ARBA00022741"/>
    </source>
</evidence>
<comment type="caution">
    <text evidence="9">The sequence shown here is derived from an EMBL/GenBank/DDBJ whole genome shotgun (WGS) entry which is preliminary data.</text>
</comment>
<dbReference type="PROSITE" id="PS51257">
    <property type="entry name" value="PROKAR_LIPOPROTEIN"/>
    <property type="match status" value="1"/>
</dbReference>
<keyword evidence="7" id="KW-0902">Two-component regulatory system</keyword>
<dbReference type="GO" id="GO:0016301">
    <property type="term" value="F:kinase activity"/>
    <property type="evidence" value="ECO:0007669"/>
    <property type="project" value="UniProtKB-KW"/>
</dbReference>
<dbReference type="PRINTS" id="PR00344">
    <property type="entry name" value="BCTRLSENSOR"/>
</dbReference>
<organism evidence="9 10">
    <name type="scientific">Pelomonas cellulosilytica</name>
    <dbReference type="NCBI Taxonomy" id="2906762"/>
    <lineage>
        <taxon>Bacteria</taxon>
        <taxon>Pseudomonadati</taxon>
        <taxon>Pseudomonadota</taxon>
        <taxon>Betaproteobacteria</taxon>
        <taxon>Burkholderiales</taxon>
        <taxon>Sphaerotilaceae</taxon>
        <taxon>Roseateles</taxon>
    </lineage>
</organism>
<dbReference type="SUPFAM" id="SSF55874">
    <property type="entry name" value="ATPase domain of HSP90 chaperone/DNA topoisomerase II/histidine kinase"/>
    <property type="match status" value="1"/>
</dbReference>
<dbReference type="EMBL" id="JAJTWU010000002">
    <property type="protein sequence ID" value="MCE4554015.1"/>
    <property type="molecule type" value="Genomic_DNA"/>
</dbReference>
<dbReference type="RefSeq" id="WP_233370802.1">
    <property type="nucleotide sequence ID" value="NZ_JAJTWU010000002.1"/>
</dbReference>
<evidence type="ECO:0000256" key="6">
    <source>
        <dbReference type="ARBA" id="ARBA00022840"/>
    </source>
</evidence>
<feature type="domain" description="Histidine kinase" evidence="8">
    <location>
        <begin position="166"/>
        <end position="374"/>
    </location>
</feature>
<evidence type="ECO:0000313" key="10">
    <source>
        <dbReference type="Proteomes" id="UP001200741"/>
    </source>
</evidence>
<proteinExistence type="predicted"/>
<evidence type="ECO:0000256" key="1">
    <source>
        <dbReference type="ARBA" id="ARBA00000085"/>
    </source>
</evidence>
<sequence>MASERRWRPIFAALALVGCGATAAAALHRGYWGLLTGALLAAAWLVTSQAWRASHRPGVPECEAPQHDALATRLLLDAAPTPMLSLRGGQARALNRAARQLFATDDRVLPLPPELADPQARHLSHESRRWRIDRVAHSDGVVAALVDIDHEERAAEARASAELVQVLGHELLNGLAPIASLAESALAATAQPRPDAAMLRDILATLARRADGLQRFAEAYRALARLPDPVLMPVAIGPMLDDLGRLFTARWPGIALAIEAEGDPQLPLDRDQVCQALWALLQNAAEAASGHAQPRVTLAARLVNGGLAMDVGDNGPPIPPDAATRIFRPFHTTKPDGTGIGLSLARQVARAHGGSLVLRTEGVKSFRLQLPAAGIGEAGRRSDAAA</sequence>